<proteinExistence type="predicted"/>
<organism evidence="2 3">
    <name type="scientific">Rubus argutus</name>
    <name type="common">Southern blackberry</name>
    <dbReference type="NCBI Taxonomy" id="59490"/>
    <lineage>
        <taxon>Eukaryota</taxon>
        <taxon>Viridiplantae</taxon>
        <taxon>Streptophyta</taxon>
        <taxon>Embryophyta</taxon>
        <taxon>Tracheophyta</taxon>
        <taxon>Spermatophyta</taxon>
        <taxon>Magnoliopsida</taxon>
        <taxon>eudicotyledons</taxon>
        <taxon>Gunneridae</taxon>
        <taxon>Pentapetalae</taxon>
        <taxon>rosids</taxon>
        <taxon>fabids</taxon>
        <taxon>Rosales</taxon>
        <taxon>Rosaceae</taxon>
        <taxon>Rosoideae</taxon>
        <taxon>Rosoideae incertae sedis</taxon>
        <taxon>Rubus</taxon>
    </lineage>
</organism>
<sequence>MIKASQFRLPMALFITHSHQSNQNSFSATTGNLLQPPKVQTTRYHHPSINHQSIPHHYIPTCDHLTNPIQPRIHKSATPSQPVPPYITITIDPLLRTLAKTPCYHCPNPSPSPSRSAFAASPFSPRATSPAPCTKPPSPPPVRRPCRTT</sequence>
<feature type="compositionally biased region" description="Pro residues" evidence="1">
    <location>
        <begin position="133"/>
        <end position="143"/>
    </location>
</feature>
<evidence type="ECO:0000256" key="1">
    <source>
        <dbReference type="SAM" id="MobiDB-lite"/>
    </source>
</evidence>
<comment type="caution">
    <text evidence="2">The sequence shown here is derived from an EMBL/GenBank/DDBJ whole genome shotgun (WGS) entry which is preliminary data.</text>
</comment>
<feature type="region of interest" description="Disordered" evidence="1">
    <location>
        <begin position="109"/>
        <end position="149"/>
    </location>
</feature>
<dbReference type="EMBL" id="JBEDUW010000200">
    <property type="protein sequence ID" value="KAK9904387.1"/>
    <property type="molecule type" value="Genomic_DNA"/>
</dbReference>
<dbReference type="AlphaFoldDB" id="A0AAW1VLW8"/>
<name>A0AAW1VLW8_RUBAR</name>
<protein>
    <submittedName>
        <fullName evidence="2">Uncharacterized protein</fullName>
    </submittedName>
</protein>
<keyword evidence="3" id="KW-1185">Reference proteome</keyword>
<evidence type="ECO:0000313" key="3">
    <source>
        <dbReference type="Proteomes" id="UP001457282"/>
    </source>
</evidence>
<evidence type="ECO:0000313" key="2">
    <source>
        <dbReference type="EMBL" id="KAK9904387.1"/>
    </source>
</evidence>
<reference evidence="2 3" key="1">
    <citation type="journal article" date="2023" name="G3 (Bethesda)">
        <title>A chromosome-length genome assembly and annotation of blackberry (Rubus argutus, cv. 'Hillquist').</title>
        <authorList>
            <person name="Bruna T."/>
            <person name="Aryal R."/>
            <person name="Dudchenko O."/>
            <person name="Sargent D.J."/>
            <person name="Mead D."/>
            <person name="Buti M."/>
            <person name="Cavallini A."/>
            <person name="Hytonen T."/>
            <person name="Andres J."/>
            <person name="Pham M."/>
            <person name="Weisz D."/>
            <person name="Mascagni F."/>
            <person name="Usai G."/>
            <person name="Natali L."/>
            <person name="Bassil N."/>
            <person name="Fernandez G.E."/>
            <person name="Lomsadze A."/>
            <person name="Armour M."/>
            <person name="Olukolu B."/>
            <person name="Poorten T."/>
            <person name="Britton C."/>
            <person name="Davik J."/>
            <person name="Ashrafi H."/>
            <person name="Aiden E.L."/>
            <person name="Borodovsky M."/>
            <person name="Worthington M."/>
        </authorList>
    </citation>
    <scope>NUCLEOTIDE SEQUENCE [LARGE SCALE GENOMIC DNA]</scope>
    <source>
        <strain evidence="2">PI 553951</strain>
    </source>
</reference>
<accession>A0AAW1VLW8</accession>
<feature type="compositionally biased region" description="Low complexity" evidence="1">
    <location>
        <begin position="113"/>
        <end position="132"/>
    </location>
</feature>
<dbReference type="Proteomes" id="UP001457282">
    <property type="component" value="Unassembled WGS sequence"/>
</dbReference>
<gene>
    <name evidence="2" type="ORF">M0R45_000753</name>
</gene>